<dbReference type="Gene3D" id="3.40.50.20">
    <property type="match status" value="1"/>
</dbReference>
<accession>A0ABD5RC57</accession>
<comment type="caution">
    <text evidence="2">The sequence shown here is derived from an EMBL/GenBank/DDBJ whole genome shotgun (WGS) entry which is preliminary data.</text>
</comment>
<sequence>MIDATDSDTTVLVAAADEPYAPTVCQALRASEHTDVRLVGTAESSGGVYADLDTFTPTVPADHEDLVSELVEVAHEESVDAVFPLGRPARRAVARARPIFEDLRITPVVAPLDGVLTAADAQQCLDALTTRQLAPVPDFAQVTDADELLGGARALGYPERSVVVRLSGGRRIALDPDGLDRTAVDDLPDVTIDDLPDEPLRLQTVAAVLRATTDTRRMQVTEALPGPRHAVDAVVRDGDLLAAVPQTVSQTSEGNVVRHTEPDEALLETTAAIADELDLEYNVVARFGTGPDGTRRLVGVVPGLDASVRLSLEAGVNTPGVALAAASGRGPTAPDPMTSVTLRVDETNHSPSVATQR</sequence>
<evidence type="ECO:0000313" key="2">
    <source>
        <dbReference type="EMBL" id="MFC5367606.1"/>
    </source>
</evidence>
<feature type="region of interest" description="Disordered" evidence="1">
    <location>
        <begin position="326"/>
        <end position="357"/>
    </location>
</feature>
<dbReference type="EMBL" id="JBHSKX010000002">
    <property type="protein sequence ID" value="MFC5367606.1"/>
    <property type="molecule type" value="Genomic_DNA"/>
</dbReference>
<organism evidence="2 3">
    <name type="scientific">Salinirubrum litoreum</name>
    <dbReference type="NCBI Taxonomy" id="1126234"/>
    <lineage>
        <taxon>Archaea</taxon>
        <taxon>Methanobacteriati</taxon>
        <taxon>Methanobacteriota</taxon>
        <taxon>Stenosarchaea group</taxon>
        <taxon>Halobacteria</taxon>
        <taxon>Halobacteriales</taxon>
        <taxon>Haloferacaceae</taxon>
        <taxon>Salinirubrum</taxon>
    </lineage>
</organism>
<proteinExistence type="predicted"/>
<dbReference type="AlphaFoldDB" id="A0ABD5RC57"/>
<dbReference type="RefSeq" id="WP_227229854.1">
    <property type="nucleotide sequence ID" value="NZ_JAJCVJ010000002.1"/>
</dbReference>
<keyword evidence="3" id="KW-1185">Reference proteome</keyword>
<gene>
    <name evidence="2" type="ORF">ACFPJ5_11730</name>
</gene>
<protein>
    <submittedName>
        <fullName evidence="2">ATP-grasp domain-containing protein</fullName>
    </submittedName>
</protein>
<name>A0ABD5RC57_9EURY</name>
<reference evidence="2 3" key="1">
    <citation type="journal article" date="2019" name="Int. J. Syst. Evol. Microbiol.">
        <title>The Global Catalogue of Microorganisms (GCM) 10K type strain sequencing project: providing services to taxonomists for standard genome sequencing and annotation.</title>
        <authorList>
            <consortium name="The Broad Institute Genomics Platform"/>
            <consortium name="The Broad Institute Genome Sequencing Center for Infectious Disease"/>
            <person name="Wu L."/>
            <person name="Ma J."/>
        </authorList>
    </citation>
    <scope>NUCLEOTIDE SEQUENCE [LARGE SCALE GENOMIC DNA]</scope>
    <source>
        <strain evidence="2 3">CGMCC 1.12237</strain>
    </source>
</reference>
<evidence type="ECO:0000256" key="1">
    <source>
        <dbReference type="SAM" id="MobiDB-lite"/>
    </source>
</evidence>
<dbReference type="Pfam" id="PF15632">
    <property type="entry name" value="ATPgrasp_Ter"/>
    <property type="match status" value="1"/>
</dbReference>
<dbReference type="Proteomes" id="UP001596201">
    <property type="component" value="Unassembled WGS sequence"/>
</dbReference>
<evidence type="ECO:0000313" key="3">
    <source>
        <dbReference type="Proteomes" id="UP001596201"/>
    </source>
</evidence>